<accession>A0A0G2ZFH5</accession>
<dbReference type="AlphaFoldDB" id="A0A0G2ZFH5"/>
<dbReference type="KEGG" id="kpf:IX53_06480"/>
<protein>
    <submittedName>
        <fullName evidence="1">Uncharacterized protein</fullName>
    </submittedName>
</protein>
<dbReference type="EMBL" id="CP011232">
    <property type="protein sequence ID" value="AKI97518.1"/>
    <property type="molecule type" value="Genomic_DNA"/>
</dbReference>
<keyword evidence="2" id="KW-1185">Reference proteome</keyword>
<evidence type="ECO:0000313" key="1">
    <source>
        <dbReference type="EMBL" id="AKI97518.1"/>
    </source>
</evidence>
<name>A0A0G2ZFH5_9BACT</name>
<proteinExistence type="predicted"/>
<reference evidence="1 2" key="1">
    <citation type="submission" date="2015-04" db="EMBL/GenBank/DDBJ databases">
        <title>Complete Genome Sequence of Kosmotoga pacifica SLHLJ1.</title>
        <authorList>
            <person name="Jiang L.J."/>
            <person name="Shao Z.Z."/>
            <person name="Jebbar M."/>
        </authorList>
    </citation>
    <scope>NUCLEOTIDE SEQUENCE [LARGE SCALE GENOMIC DNA]</scope>
    <source>
        <strain evidence="1 2">SLHLJ1</strain>
    </source>
</reference>
<gene>
    <name evidence="1" type="ORF">IX53_06480</name>
</gene>
<dbReference type="OrthoDB" id="46327at2"/>
<sequence>MHIVCSMELSLETRNSSNVITNISKYLARNMKLGARGDSLNIRIIGDDRLFVRIATEQGSCTINEVFERIGGYLSLISDALRKTTGNYTVSKTFIYHEKGTQTYLIS</sequence>
<dbReference type="RefSeq" id="WP_047754653.1">
    <property type="nucleotide sequence ID" value="NZ_CAJUHA010000014.1"/>
</dbReference>
<organism evidence="1 2">
    <name type="scientific">Kosmotoga pacifica</name>
    <dbReference type="NCBI Taxonomy" id="1330330"/>
    <lineage>
        <taxon>Bacteria</taxon>
        <taxon>Thermotogati</taxon>
        <taxon>Thermotogota</taxon>
        <taxon>Thermotogae</taxon>
        <taxon>Kosmotogales</taxon>
        <taxon>Kosmotogaceae</taxon>
        <taxon>Kosmotoga</taxon>
    </lineage>
</organism>
<dbReference type="PATRIC" id="fig|1330330.3.peg.1313"/>
<dbReference type="Proteomes" id="UP000035159">
    <property type="component" value="Chromosome"/>
</dbReference>
<evidence type="ECO:0000313" key="2">
    <source>
        <dbReference type="Proteomes" id="UP000035159"/>
    </source>
</evidence>